<dbReference type="EMBL" id="SGNY01000006">
    <property type="protein sequence ID" value="TRA98709.1"/>
    <property type="molecule type" value="Genomic_DNA"/>
</dbReference>
<dbReference type="AlphaFoldDB" id="A0A546XD91"/>
<evidence type="ECO:0000256" key="3">
    <source>
        <dbReference type="PIRSR" id="PIRSR607837-1"/>
    </source>
</evidence>
<organism evidence="4 5">
    <name type="scientific">Rhizobium rhizogenes</name>
    <name type="common">Agrobacterium rhizogenes</name>
    <dbReference type="NCBI Taxonomy" id="359"/>
    <lineage>
        <taxon>Bacteria</taxon>
        <taxon>Pseudomonadati</taxon>
        <taxon>Pseudomonadota</taxon>
        <taxon>Alphaproteobacteria</taxon>
        <taxon>Hyphomicrobiales</taxon>
        <taxon>Rhizobiaceae</taxon>
        <taxon>Rhizobium/Agrobacterium group</taxon>
        <taxon>Rhizobium</taxon>
    </lineage>
</organism>
<keyword evidence="2 3" id="KW-0479">Metal-binding</keyword>
<name>A0A546XD91_RHIRH</name>
<comment type="caution">
    <text evidence="4">The sequence shown here is derived from an EMBL/GenBank/DDBJ whole genome shotgun (WGS) entry which is preliminary data.</text>
</comment>
<dbReference type="PANTHER" id="PTHR37302:SF1">
    <property type="entry name" value="PROTEIN DINB"/>
    <property type="match status" value="1"/>
</dbReference>
<protein>
    <submittedName>
        <fullName evidence="4">Damage-inducible protein DinB</fullName>
    </submittedName>
</protein>
<evidence type="ECO:0000313" key="4">
    <source>
        <dbReference type="EMBL" id="TRA98709.1"/>
    </source>
</evidence>
<feature type="binding site" evidence="3">
    <location>
        <position position="132"/>
    </location>
    <ligand>
        <name>a divalent metal cation</name>
        <dbReference type="ChEBI" id="CHEBI:60240"/>
    </ligand>
</feature>
<dbReference type="PANTHER" id="PTHR37302">
    <property type="entry name" value="SLR1116 PROTEIN"/>
    <property type="match status" value="1"/>
</dbReference>
<accession>A0A546XD91</accession>
<proteinExistence type="inferred from homology"/>
<evidence type="ECO:0000256" key="2">
    <source>
        <dbReference type="ARBA" id="ARBA00022723"/>
    </source>
</evidence>
<dbReference type="Gene3D" id="1.20.120.450">
    <property type="entry name" value="dinb family like domain"/>
    <property type="match status" value="1"/>
</dbReference>
<evidence type="ECO:0000313" key="5">
    <source>
        <dbReference type="Proteomes" id="UP000315434"/>
    </source>
</evidence>
<sequence>MMDLLRSLLGYHAWANSDLFEKLQQLDPEQNASQRHTAIRLINHYYVVARIFAGHLTGTAHGFVSDNTEATPELNDLARDVAALDGWYLDYIEKTSPASLGEFVAFTFTDGDKGYMSRAEMISHVVLHAGIHRGEVARILTQLSITPPWDTFAVFVHGTQPQRRLQGAQ</sequence>
<dbReference type="RefSeq" id="WP_142842241.1">
    <property type="nucleotide sequence ID" value="NZ_SGNY01000006.1"/>
</dbReference>
<dbReference type="InterPro" id="IPR007837">
    <property type="entry name" value="DinB"/>
</dbReference>
<feature type="binding site" evidence="3">
    <location>
        <position position="128"/>
    </location>
    <ligand>
        <name>a divalent metal cation</name>
        <dbReference type="ChEBI" id="CHEBI:60240"/>
    </ligand>
</feature>
<reference evidence="4 5" key="1">
    <citation type="journal article" date="2019" name="Appl. Microbiol. Biotechnol.">
        <title>Differential efficiency of wild type rhizogenic strains for rol gene transformation of plants.</title>
        <authorList>
            <person name="Desmet S."/>
            <person name="De Keyser E."/>
            <person name="Van Vaerenbergh J."/>
            <person name="Baeyen S."/>
            <person name="Van Huylenbroeck J."/>
            <person name="Geelen D."/>
            <person name="Dhooghe E."/>
        </authorList>
    </citation>
    <scope>NUCLEOTIDE SEQUENCE [LARGE SCALE GENOMIC DNA]</scope>
    <source>
        <strain evidence="4 5">GBBC3284</strain>
    </source>
</reference>
<dbReference type="SUPFAM" id="SSF109854">
    <property type="entry name" value="DinB/YfiT-like putative metalloenzymes"/>
    <property type="match status" value="1"/>
</dbReference>
<dbReference type="InterPro" id="IPR034660">
    <property type="entry name" value="DinB/YfiT-like"/>
</dbReference>
<evidence type="ECO:0000256" key="1">
    <source>
        <dbReference type="ARBA" id="ARBA00008635"/>
    </source>
</evidence>
<dbReference type="OrthoDB" id="9807509at2"/>
<dbReference type="Pfam" id="PF05163">
    <property type="entry name" value="DinB"/>
    <property type="match status" value="1"/>
</dbReference>
<feature type="binding site" evidence="3">
    <location>
        <position position="44"/>
    </location>
    <ligand>
        <name>a divalent metal cation</name>
        <dbReference type="ChEBI" id="CHEBI:60240"/>
    </ligand>
</feature>
<gene>
    <name evidence="4" type="ORF">EXN68_18395</name>
</gene>
<dbReference type="Proteomes" id="UP000315434">
    <property type="component" value="Unassembled WGS sequence"/>
</dbReference>
<dbReference type="GO" id="GO:0046872">
    <property type="term" value="F:metal ion binding"/>
    <property type="evidence" value="ECO:0007669"/>
    <property type="project" value="UniProtKB-KW"/>
</dbReference>
<comment type="similarity">
    <text evidence="1">Belongs to the DinB family.</text>
</comment>